<dbReference type="GO" id="GO:0032259">
    <property type="term" value="P:methylation"/>
    <property type="evidence" value="ECO:0007669"/>
    <property type="project" value="UniProtKB-KW"/>
</dbReference>
<comment type="caution">
    <text evidence="7">The sequence shown here is derived from an EMBL/GenBank/DDBJ whole genome shotgun (WGS) entry which is preliminary data.</text>
</comment>
<dbReference type="Gene3D" id="3.40.50.150">
    <property type="entry name" value="Vaccinia Virus protein VP39"/>
    <property type="match status" value="1"/>
</dbReference>
<keyword evidence="3 7" id="KW-0489">Methyltransferase</keyword>
<protein>
    <recommendedName>
        <fullName evidence="2">site-specific DNA-methyltransferase (adenine-specific)</fullName>
        <ecNumber evidence="2">2.1.1.72</ecNumber>
    </recommendedName>
</protein>
<keyword evidence="4" id="KW-0808">Transferase</keyword>
<dbReference type="AlphaFoldDB" id="A0A430CBG6"/>
<evidence type="ECO:0000313" key="8">
    <source>
        <dbReference type="Proteomes" id="UP000287401"/>
    </source>
</evidence>
<organism evidence="7 8">
    <name type="scientific">Sphingobium yanoikuyae</name>
    <name type="common">Sphingomonas yanoikuyae</name>
    <dbReference type="NCBI Taxonomy" id="13690"/>
    <lineage>
        <taxon>Bacteria</taxon>
        <taxon>Pseudomonadati</taxon>
        <taxon>Pseudomonadota</taxon>
        <taxon>Alphaproteobacteria</taxon>
        <taxon>Sphingomonadales</taxon>
        <taxon>Sphingomonadaceae</taxon>
        <taxon>Sphingobium</taxon>
    </lineage>
</organism>
<dbReference type="PIRSF" id="PIRSF000398">
    <property type="entry name" value="M_m6A_EcoRV"/>
    <property type="match status" value="1"/>
</dbReference>
<comment type="catalytic activity">
    <reaction evidence="6">
        <text>a 2'-deoxyadenosine in DNA + S-adenosyl-L-methionine = an N(6)-methyl-2'-deoxyadenosine in DNA + S-adenosyl-L-homocysteine + H(+)</text>
        <dbReference type="Rhea" id="RHEA:15197"/>
        <dbReference type="Rhea" id="RHEA-COMP:12418"/>
        <dbReference type="Rhea" id="RHEA-COMP:12419"/>
        <dbReference type="ChEBI" id="CHEBI:15378"/>
        <dbReference type="ChEBI" id="CHEBI:57856"/>
        <dbReference type="ChEBI" id="CHEBI:59789"/>
        <dbReference type="ChEBI" id="CHEBI:90615"/>
        <dbReference type="ChEBI" id="CHEBI:90616"/>
        <dbReference type="EC" id="2.1.1.72"/>
    </reaction>
</comment>
<dbReference type="Pfam" id="PF02086">
    <property type="entry name" value="MethyltransfD12"/>
    <property type="match status" value="1"/>
</dbReference>
<reference evidence="7 8" key="1">
    <citation type="submission" date="2018-07" db="EMBL/GenBank/DDBJ databases">
        <title>Genomic and Epidemiologic Investigation of an Indolent Hospital Outbreak.</title>
        <authorList>
            <person name="Johnson R.C."/>
            <person name="Deming C."/>
            <person name="Conlan S."/>
            <person name="Zellmer C.J."/>
            <person name="Michelin A.V."/>
            <person name="Lee-Lin S."/>
            <person name="Thomas P.J."/>
            <person name="Park M."/>
            <person name="Weingarten R.A."/>
            <person name="Less J."/>
            <person name="Dekker J.P."/>
            <person name="Frank K.M."/>
            <person name="Musser K.A."/>
            <person name="Mcquiston J.R."/>
            <person name="Henderson D.K."/>
            <person name="Lau A.F."/>
            <person name="Palmore T.N."/>
            <person name="Segre J.A."/>
        </authorList>
    </citation>
    <scope>NUCLEOTIDE SEQUENCE [LARGE SCALE GENOMIC DNA]</scope>
    <source>
        <strain evidence="7 8">SK-NIH.Env6_1116</strain>
    </source>
</reference>
<evidence type="ECO:0000256" key="5">
    <source>
        <dbReference type="ARBA" id="ARBA00022691"/>
    </source>
</evidence>
<proteinExistence type="inferred from homology"/>
<dbReference type="EMBL" id="QRAL01000001">
    <property type="protein sequence ID" value="RSU62295.1"/>
    <property type="molecule type" value="Genomic_DNA"/>
</dbReference>
<dbReference type="InterPro" id="IPR012263">
    <property type="entry name" value="M_m6A_EcoRV"/>
</dbReference>
<dbReference type="EC" id="2.1.1.72" evidence="2"/>
<dbReference type="InterPro" id="IPR012327">
    <property type="entry name" value="MeTrfase_D12"/>
</dbReference>
<dbReference type="Proteomes" id="UP000287401">
    <property type="component" value="Unassembled WGS sequence"/>
</dbReference>
<dbReference type="GO" id="GO:0006298">
    <property type="term" value="P:mismatch repair"/>
    <property type="evidence" value="ECO:0007669"/>
    <property type="project" value="TreeGrafter"/>
</dbReference>
<sequence>MSLEKIQPVTPAAGYIGGKRNLARRLVSIIGRVPHDSYAEPFVGMGGIFLRRSARPRAEAINDISGDVANFFRILQEHYPYFIDMLRWRVASRAEFDRLRALPAERLTDLQRAARFLYLQRLAFGGKVQGRGFGVDASAGARFNIAKLEPMLADIHERLAGVVIEQLPYGDFIRRYDRAGALFYLDPPYWGCETDYGQDVFSRADFAALADQLDGIKGKFLLSINATEGARATFARFHVADVPTTYTIGGEPKAVTELIVSNFPLP</sequence>
<gene>
    <name evidence="7" type="ORF">DAH51_01700</name>
</gene>
<dbReference type="InterPro" id="IPR023095">
    <property type="entry name" value="Ade_MeTrfase_dom_2"/>
</dbReference>
<evidence type="ECO:0000256" key="2">
    <source>
        <dbReference type="ARBA" id="ARBA00011900"/>
    </source>
</evidence>
<dbReference type="GO" id="GO:0043565">
    <property type="term" value="F:sequence-specific DNA binding"/>
    <property type="evidence" value="ECO:0007669"/>
    <property type="project" value="TreeGrafter"/>
</dbReference>
<evidence type="ECO:0000256" key="4">
    <source>
        <dbReference type="ARBA" id="ARBA00022679"/>
    </source>
</evidence>
<dbReference type="InterPro" id="IPR029063">
    <property type="entry name" value="SAM-dependent_MTases_sf"/>
</dbReference>
<evidence type="ECO:0000256" key="6">
    <source>
        <dbReference type="ARBA" id="ARBA00047942"/>
    </source>
</evidence>
<dbReference type="PRINTS" id="PR00505">
    <property type="entry name" value="D12N6MTFRASE"/>
</dbReference>
<dbReference type="SUPFAM" id="SSF53335">
    <property type="entry name" value="S-adenosyl-L-methionine-dependent methyltransferases"/>
    <property type="match status" value="1"/>
</dbReference>
<dbReference type="PANTHER" id="PTHR30481:SF4">
    <property type="entry name" value="SITE-SPECIFIC DNA-METHYLTRANSFERASE (ADENINE-SPECIFIC)"/>
    <property type="match status" value="1"/>
</dbReference>
<dbReference type="RefSeq" id="WP_125997017.1">
    <property type="nucleotide sequence ID" value="NZ_QRAL01000001.1"/>
</dbReference>
<evidence type="ECO:0000256" key="1">
    <source>
        <dbReference type="ARBA" id="ARBA00006594"/>
    </source>
</evidence>
<evidence type="ECO:0000256" key="3">
    <source>
        <dbReference type="ARBA" id="ARBA00022603"/>
    </source>
</evidence>
<dbReference type="PANTHER" id="PTHR30481">
    <property type="entry name" value="DNA ADENINE METHYLASE"/>
    <property type="match status" value="1"/>
</dbReference>
<comment type="similarity">
    <text evidence="1">Belongs to the N(4)/N(6)-methyltransferase family.</text>
</comment>
<dbReference type="GO" id="GO:1904047">
    <property type="term" value="F:S-adenosyl-L-methionine binding"/>
    <property type="evidence" value="ECO:0007669"/>
    <property type="project" value="TreeGrafter"/>
</dbReference>
<keyword evidence="5" id="KW-0949">S-adenosyl-L-methionine</keyword>
<evidence type="ECO:0000313" key="7">
    <source>
        <dbReference type="EMBL" id="RSU62295.1"/>
    </source>
</evidence>
<dbReference type="Gene3D" id="1.10.1020.10">
    <property type="entry name" value="Adenine-specific Methyltransferase, Domain 2"/>
    <property type="match status" value="1"/>
</dbReference>
<name>A0A430CBG6_SPHYA</name>
<dbReference type="GO" id="GO:0009007">
    <property type="term" value="F:site-specific DNA-methyltransferase (adenine-specific) activity"/>
    <property type="evidence" value="ECO:0007669"/>
    <property type="project" value="UniProtKB-EC"/>
</dbReference>
<accession>A0A430CBG6</accession>
<dbReference type="GO" id="GO:0009307">
    <property type="term" value="P:DNA restriction-modification system"/>
    <property type="evidence" value="ECO:0007669"/>
    <property type="project" value="InterPro"/>
</dbReference>